<comment type="caution">
    <text evidence="2">The sequence shown here is derived from an EMBL/GenBank/DDBJ whole genome shotgun (WGS) entry which is preliminary data.</text>
</comment>
<organism evidence="2 3">
    <name type="scientific">Streptomyces glaucus</name>
    <dbReference type="NCBI Taxonomy" id="284029"/>
    <lineage>
        <taxon>Bacteria</taxon>
        <taxon>Bacillati</taxon>
        <taxon>Actinomycetota</taxon>
        <taxon>Actinomycetes</taxon>
        <taxon>Kitasatosporales</taxon>
        <taxon>Streptomycetaceae</taxon>
        <taxon>Streptomyces</taxon>
    </lineage>
</organism>
<keyword evidence="3" id="KW-1185">Reference proteome</keyword>
<keyword evidence="1" id="KW-0732">Signal</keyword>
<sequence>MDRGAVRRRLALGTAVLTVSGLLAVAAPDTAEAAASCAGRVVRTLPFATGSVSVHRRGGYVCAVTAPAHPGAGRTMSVGVQARGGRPVVDTGTYEDRAGPVTVHAGQRCVRVTGRVGGGSVGSGWILC</sequence>
<proteinExistence type="predicted"/>
<evidence type="ECO:0000256" key="1">
    <source>
        <dbReference type="SAM" id="SignalP"/>
    </source>
</evidence>
<dbReference type="Proteomes" id="UP001500460">
    <property type="component" value="Unassembled WGS sequence"/>
</dbReference>
<feature type="chain" id="PRO_5046216497" description="Secreted protein" evidence="1">
    <location>
        <begin position="27"/>
        <end position="128"/>
    </location>
</feature>
<reference evidence="2 3" key="1">
    <citation type="journal article" date="2019" name="Int. J. Syst. Evol. Microbiol.">
        <title>The Global Catalogue of Microorganisms (GCM) 10K type strain sequencing project: providing services to taxonomists for standard genome sequencing and annotation.</title>
        <authorList>
            <consortium name="The Broad Institute Genomics Platform"/>
            <consortium name="The Broad Institute Genome Sequencing Center for Infectious Disease"/>
            <person name="Wu L."/>
            <person name="Ma J."/>
        </authorList>
    </citation>
    <scope>NUCLEOTIDE SEQUENCE [LARGE SCALE GENOMIC DNA]</scope>
    <source>
        <strain evidence="2 3">JCM 6922</strain>
    </source>
</reference>
<dbReference type="RefSeq" id="WP_344599388.1">
    <property type="nucleotide sequence ID" value="NZ_BAAATK010000001.1"/>
</dbReference>
<evidence type="ECO:0000313" key="2">
    <source>
        <dbReference type="EMBL" id="GAA2420361.1"/>
    </source>
</evidence>
<dbReference type="EMBL" id="BAAATK010000001">
    <property type="protein sequence ID" value="GAA2420361.1"/>
    <property type="molecule type" value="Genomic_DNA"/>
</dbReference>
<gene>
    <name evidence="2" type="ORF">GCM10010421_01910</name>
</gene>
<evidence type="ECO:0000313" key="3">
    <source>
        <dbReference type="Proteomes" id="UP001500460"/>
    </source>
</evidence>
<name>A0ABN3J3G5_9ACTN</name>
<protein>
    <recommendedName>
        <fullName evidence="4">Secreted protein</fullName>
    </recommendedName>
</protein>
<accession>A0ABN3J3G5</accession>
<feature type="signal peptide" evidence="1">
    <location>
        <begin position="1"/>
        <end position="26"/>
    </location>
</feature>
<evidence type="ECO:0008006" key="4">
    <source>
        <dbReference type="Google" id="ProtNLM"/>
    </source>
</evidence>